<evidence type="ECO:0000313" key="5">
    <source>
        <dbReference type="Proteomes" id="UP000809349"/>
    </source>
</evidence>
<dbReference type="SMART" id="SM00422">
    <property type="entry name" value="HTH_MERR"/>
    <property type="match status" value="1"/>
</dbReference>
<keyword evidence="5" id="KW-1185">Reference proteome</keyword>
<evidence type="ECO:0000313" key="4">
    <source>
        <dbReference type="EMBL" id="MBZ2208845.1"/>
    </source>
</evidence>
<dbReference type="PANTHER" id="PTHR30204">
    <property type="entry name" value="REDOX-CYCLING DRUG-SENSING TRANSCRIPTIONAL ACTIVATOR SOXR"/>
    <property type="match status" value="1"/>
</dbReference>
<dbReference type="InterPro" id="IPR009061">
    <property type="entry name" value="DNA-bd_dom_put_sf"/>
</dbReference>
<comment type="caution">
    <text evidence="4">The sequence shown here is derived from an EMBL/GenBank/DDBJ whole genome shotgun (WGS) entry which is preliminary data.</text>
</comment>
<dbReference type="PROSITE" id="PS51332">
    <property type="entry name" value="B12_BINDING"/>
    <property type="match status" value="1"/>
</dbReference>
<organism evidence="4 5">
    <name type="scientific">Massilia soli</name>
    <dbReference type="NCBI Taxonomy" id="2792854"/>
    <lineage>
        <taxon>Bacteria</taxon>
        <taxon>Pseudomonadati</taxon>
        <taxon>Pseudomonadota</taxon>
        <taxon>Betaproteobacteria</taxon>
        <taxon>Burkholderiales</taxon>
        <taxon>Oxalobacteraceae</taxon>
        <taxon>Telluria group</taxon>
        <taxon>Massilia</taxon>
    </lineage>
</organism>
<dbReference type="Gene3D" id="1.10.1240.10">
    <property type="entry name" value="Methionine synthase domain"/>
    <property type="match status" value="1"/>
</dbReference>
<dbReference type="Pfam" id="PF13411">
    <property type="entry name" value="MerR_1"/>
    <property type="match status" value="1"/>
</dbReference>
<dbReference type="Pfam" id="PF02607">
    <property type="entry name" value="B12-binding_2"/>
    <property type="match status" value="1"/>
</dbReference>
<feature type="domain" description="B12-binding" evidence="3">
    <location>
        <begin position="189"/>
        <end position="315"/>
    </location>
</feature>
<dbReference type="InterPro" id="IPR000551">
    <property type="entry name" value="MerR-type_HTH_dom"/>
</dbReference>
<keyword evidence="1" id="KW-0238">DNA-binding</keyword>
<dbReference type="EMBL" id="JAFBIL020000006">
    <property type="protein sequence ID" value="MBZ2208845.1"/>
    <property type="molecule type" value="Genomic_DNA"/>
</dbReference>
<dbReference type="InterPro" id="IPR003759">
    <property type="entry name" value="Cbl-bd_cap"/>
</dbReference>
<evidence type="ECO:0000259" key="3">
    <source>
        <dbReference type="PROSITE" id="PS51332"/>
    </source>
</evidence>
<dbReference type="InterPro" id="IPR036594">
    <property type="entry name" value="Meth_synthase_dom"/>
</dbReference>
<name>A0ABS7SSD0_9BURK</name>
<dbReference type="InterPro" id="IPR006158">
    <property type="entry name" value="Cobalamin-bd"/>
</dbReference>
<dbReference type="Pfam" id="PF02310">
    <property type="entry name" value="B12-binding"/>
    <property type="match status" value="1"/>
</dbReference>
<dbReference type="SUPFAM" id="SSF46955">
    <property type="entry name" value="Putative DNA-binding domain"/>
    <property type="match status" value="1"/>
</dbReference>
<reference evidence="4 5" key="2">
    <citation type="submission" date="2021-08" db="EMBL/GenBank/DDBJ databases">
        <title>Massilia sp. R798.</title>
        <authorList>
            <person name="Baek J.H."/>
            <person name="Jung H.S."/>
            <person name="Kim K.R."/>
            <person name="Jeon C.O."/>
        </authorList>
    </citation>
    <scope>NUCLEOTIDE SEQUENCE [LARGE SCALE GENOMIC DNA]</scope>
    <source>
        <strain evidence="4 5">R798</strain>
    </source>
</reference>
<reference evidence="4 5" key="1">
    <citation type="submission" date="2021-01" db="EMBL/GenBank/DDBJ databases">
        <authorList>
            <person name="Ruan W."/>
            <person name="Khan S.A."/>
            <person name="Jeon C.O."/>
        </authorList>
    </citation>
    <scope>NUCLEOTIDE SEQUENCE [LARGE SCALE GENOMIC DNA]</scope>
    <source>
        <strain evidence="4 5">R798</strain>
    </source>
</reference>
<evidence type="ECO:0000259" key="2">
    <source>
        <dbReference type="PROSITE" id="PS50937"/>
    </source>
</evidence>
<dbReference type="PANTHER" id="PTHR30204:SF93">
    <property type="entry name" value="HTH MERR-TYPE DOMAIN-CONTAINING PROTEIN"/>
    <property type="match status" value="1"/>
</dbReference>
<sequence length="315" mass="34746">MSTTNNDDRMTTISEVERETGIAKETLRVWERRYDFPKPGRDANGERIYTSEQRIRLQLIKRLIDNGYRPGKIVNLSGEELDELARLAARKSSIPAPNADDPLLADCMAMIRAHRVPELRQLMMQAQLRLGLRAFVTDLVAPMTTLVGNEWAAGRLAIFEEHLYAETLQGVMRAAIFSASQQTDREHAAPRILLTTVPIERHGLGLLMAEALFALEGACCISLGVQTPLSDIVTAAKVHRADVVALSFSSAVSGRAAMDNILQLKERLDGAAEVWVGGACAAQLIRQLGPECVIDLEGIAPSIERWRRTRVQLAA</sequence>
<feature type="domain" description="HTH merR-type" evidence="2">
    <location>
        <begin position="10"/>
        <end position="67"/>
    </location>
</feature>
<dbReference type="Proteomes" id="UP000809349">
    <property type="component" value="Unassembled WGS sequence"/>
</dbReference>
<dbReference type="InterPro" id="IPR036724">
    <property type="entry name" value="Cobalamin-bd_sf"/>
</dbReference>
<dbReference type="InterPro" id="IPR047057">
    <property type="entry name" value="MerR_fam"/>
</dbReference>
<dbReference type="CDD" id="cd01104">
    <property type="entry name" value="HTH_MlrA-CarA"/>
    <property type="match status" value="1"/>
</dbReference>
<accession>A0ABS7SSD0</accession>
<dbReference type="CDD" id="cd02065">
    <property type="entry name" value="B12-binding_like"/>
    <property type="match status" value="1"/>
</dbReference>
<dbReference type="Gene3D" id="3.40.50.280">
    <property type="entry name" value="Cobalamin-binding domain"/>
    <property type="match status" value="1"/>
</dbReference>
<gene>
    <name evidence="4" type="ORF">I4X03_016380</name>
</gene>
<dbReference type="SUPFAM" id="SSF52242">
    <property type="entry name" value="Cobalamin (vitamin B12)-binding domain"/>
    <property type="match status" value="1"/>
</dbReference>
<dbReference type="RefSeq" id="WP_223469318.1">
    <property type="nucleotide sequence ID" value="NZ_JAFBIL020000006.1"/>
</dbReference>
<evidence type="ECO:0000256" key="1">
    <source>
        <dbReference type="ARBA" id="ARBA00023125"/>
    </source>
</evidence>
<dbReference type="PROSITE" id="PS50937">
    <property type="entry name" value="HTH_MERR_2"/>
    <property type="match status" value="1"/>
</dbReference>
<dbReference type="Gene3D" id="1.10.1660.10">
    <property type="match status" value="1"/>
</dbReference>
<protein>
    <submittedName>
        <fullName evidence="4">MerR family transcriptional regulator</fullName>
    </submittedName>
</protein>
<proteinExistence type="predicted"/>